<organism evidence="9 10">
    <name type="scientific">Aspergillus fijiensis CBS 313.89</name>
    <dbReference type="NCBI Taxonomy" id="1448319"/>
    <lineage>
        <taxon>Eukaryota</taxon>
        <taxon>Fungi</taxon>
        <taxon>Dikarya</taxon>
        <taxon>Ascomycota</taxon>
        <taxon>Pezizomycotina</taxon>
        <taxon>Eurotiomycetes</taxon>
        <taxon>Eurotiomycetidae</taxon>
        <taxon>Eurotiales</taxon>
        <taxon>Aspergillaceae</taxon>
        <taxon>Aspergillus</taxon>
    </lineage>
</organism>
<dbReference type="InterPro" id="IPR051089">
    <property type="entry name" value="prtT"/>
</dbReference>
<gene>
    <name evidence="9" type="ORF">BO72DRAFT_523880</name>
</gene>
<dbReference type="GO" id="GO:0005634">
    <property type="term" value="C:nucleus"/>
    <property type="evidence" value="ECO:0007669"/>
    <property type="project" value="UniProtKB-SubCell"/>
</dbReference>
<keyword evidence="2" id="KW-0862">Zinc</keyword>
<keyword evidence="5" id="KW-0804">Transcription</keyword>
<reference evidence="9 10" key="1">
    <citation type="submission" date="2018-02" db="EMBL/GenBank/DDBJ databases">
        <title>The genomes of Aspergillus section Nigri reveals drivers in fungal speciation.</title>
        <authorList>
            <consortium name="DOE Joint Genome Institute"/>
            <person name="Vesth T.C."/>
            <person name="Nybo J."/>
            <person name="Theobald S."/>
            <person name="Brandl J."/>
            <person name="Frisvad J.C."/>
            <person name="Nielsen K.F."/>
            <person name="Lyhne E.K."/>
            <person name="Kogle M.E."/>
            <person name="Kuo A."/>
            <person name="Riley R."/>
            <person name="Clum A."/>
            <person name="Nolan M."/>
            <person name="Lipzen A."/>
            <person name="Salamov A."/>
            <person name="Henrissat B."/>
            <person name="Wiebenga A."/>
            <person name="De vries R.P."/>
            <person name="Grigoriev I.V."/>
            <person name="Mortensen U.H."/>
            <person name="Andersen M.R."/>
            <person name="Baker S.E."/>
        </authorList>
    </citation>
    <scope>NUCLEOTIDE SEQUENCE [LARGE SCALE GENOMIC DNA]</scope>
    <source>
        <strain evidence="9 10">CBS 313.89</strain>
    </source>
</reference>
<protein>
    <recommendedName>
        <fullName evidence="8">Zn(2)-C6 fungal-type domain-containing protein</fullName>
    </recommendedName>
</protein>
<dbReference type="PANTHER" id="PTHR31845">
    <property type="entry name" value="FINGER DOMAIN PROTEIN, PUTATIVE-RELATED"/>
    <property type="match status" value="1"/>
</dbReference>
<keyword evidence="7" id="KW-0175">Coiled coil</keyword>
<sequence>MDTANRSVSACLRCRRQKLKCGGPGKVPCARCKASRAECVFVNPRASRASSRSRHIAEELDGKWSALEQRMNSLEERHQKELRELQSTVSRLCARLESSTRNGCEVSLSNDELLAANRAKDTASFDIVRCGTVTEDEWEELYDFFDEHCRTVIAFMDDQLYSAAHVIRKQPLMATLICVIASRAVRPENHATYLVAADQIISTTFSGAIDLYTVQAMMLLAAWTGRHRLWGYVASVAVELGLNAAALKLGDGSVEHTAELVSSARTWFSLCCFDLMINLDRPFVLYDIMDYLPVASQLLLSPHCRPVDYRLCAYLQGFSITAEAKTQIASAELRLDPLPDSVAQKLRALDQKIDRWFYHINNSMEPLYQTFAKKQDRNRFMVPYAFLKIYVNGLALHGKESQHGSADTDRMAFIQKALDSAYLLLQTQFESKEFRQMLPYSGDYNLVTTYYAIEFMSKALKVASGAVNCGLVLSRLRQGVQLLEEAGTAESAAKARNGLRVLEQVMRTSLPPEGLVGGIDQDAGESLFDIPNLLDE</sequence>
<feature type="coiled-coil region" evidence="7">
    <location>
        <begin position="57"/>
        <end position="102"/>
    </location>
</feature>
<keyword evidence="6" id="KW-0539">Nucleus</keyword>
<dbReference type="SMART" id="SM00066">
    <property type="entry name" value="GAL4"/>
    <property type="match status" value="1"/>
</dbReference>
<keyword evidence="3" id="KW-0805">Transcription regulation</keyword>
<dbReference type="InterPro" id="IPR001138">
    <property type="entry name" value="Zn2Cys6_DnaBD"/>
</dbReference>
<evidence type="ECO:0000256" key="5">
    <source>
        <dbReference type="ARBA" id="ARBA00023163"/>
    </source>
</evidence>
<evidence type="ECO:0000256" key="2">
    <source>
        <dbReference type="ARBA" id="ARBA00022833"/>
    </source>
</evidence>
<dbReference type="Proteomes" id="UP000249789">
    <property type="component" value="Unassembled WGS sequence"/>
</dbReference>
<dbReference type="PROSITE" id="PS50048">
    <property type="entry name" value="ZN2_CY6_FUNGAL_2"/>
    <property type="match status" value="1"/>
</dbReference>
<dbReference type="CDD" id="cd00067">
    <property type="entry name" value="GAL4"/>
    <property type="match status" value="1"/>
</dbReference>
<dbReference type="Pfam" id="PF00172">
    <property type="entry name" value="Zn_clus"/>
    <property type="match status" value="1"/>
</dbReference>
<evidence type="ECO:0000313" key="9">
    <source>
        <dbReference type="EMBL" id="RAK81999.1"/>
    </source>
</evidence>
<dbReference type="GeneID" id="63867147"/>
<evidence type="ECO:0000256" key="3">
    <source>
        <dbReference type="ARBA" id="ARBA00023015"/>
    </source>
</evidence>
<evidence type="ECO:0000256" key="4">
    <source>
        <dbReference type="ARBA" id="ARBA00023125"/>
    </source>
</evidence>
<dbReference type="GO" id="GO:0000976">
    <property type="term" value="F:transcription cis-regulatory region binding"/>
    <property type="evidence" value="ECO:0007669"/>
    <property type="project" value="TreeGrafter"/>
</dbReference>
<evidence type="ECO:0000256" key="7">
    <source>
        <dbReference type="SAM" id="Coils"/>
    </source>
</evidence>
<evidence type="ECO:0000259" key="8">
    <source>
        <dbReference type="PROSITE" id="PS50048"/>
    </source>
</evidence>
<evidence type="ECO:0000256" key="1">
    <source>
        <dbReference type="ARBA" id="ARBA00004123"/>
    </source>
</evidence>
<dbReference type="RefSeq" id="XP_040806009.1">
    <property type="nucleotide sequence ID" value="XM_040949812.1"/>
</dbReference>
<feature type="domain" description="Zn(2)-C6 fungal-type" evidence="8">
    <location>
        <begin position="10"/>
        <end position="41"/>
    </location>
</feature>
<dbReference type="AlphaFoldDB" id="A0A8G1RZG0"/>
<name>A0A8G1RZG0_9EURO</name>
<evidence type="ECO:0000313" key="10">
    <source>
        <dbReference type="Proteomes" id="UP000249789"/>
    </source>
</evidence>
<dbReference type="InterPro" id="IPR036864">
    <property type="entry name" value="Zn2-C6_fun-type_DNA-bd_sf"/>
</dbReference>
<dbReference type="GO" id="GO:0008270">
    <property type="term" value="F:zinc ion binding"/>
    <property type="evidence" value="ECO:0007669"/>
    <property type="project" value="InterPro"/>
</dbReference>
<dbReference type="PROSITE" id="PS00463">
    <property type="entry name" value="ZN2_CY6_FUNGAL_1"/>
    <property type="match status" value="1"/>
</dbReference>
<keyword evidence="4" id="KW-0238">DNA-binding</keyword>
<proteinExistence type="predicted"/>
<keyword evidence="10" id="KW-1185">Reference proteome</keyword>
<dbReference type="SUPFAM" id="SSF57701">
    <property type="entry name" value="Zn2/Cys6 DNA-binding domain"/>
    <property type="match status" value="1"/>
</dbReference>
<dbReference type="OrthoDB" id="4454541at2759"/>
<dbReference type="GO" id="GO:0000981">
    <property type="term" value="F:DNA-binding transcription factor activity, RNA polymerase II-specific"/>
    <property type="evidence" value="ECO:0007669"/>
    <property type="project" value="InterPro"/>
</dbReference>
<dbReference type="Gene3D" id="4.10.240.10">
    <property type="entry name" value="Zn(2)-C6 fungal-type DNA-binding domain"/>
    <property type="match status" value="1"/>
</dbReference>
<evidence type="ECO:0000256" key="6">
    <source>
        <dbReference type="ARBA" id="ARBA00023242"/>
    </source>
</evidence>
<dbReference type="CDD" id="cd12148">
    <property type="entry name" value="fungal_TF_MHR"/>
    <property type="match status" value="1"/>
</dbReference>
<dbReference type="VEuPathDB" id="FungiDB:BO72DRAFT_523880"/>
<comment type="subcellular location">
    <subcellularLocation>
        <location evidence="1">Nucleus</location>
    </subcellularLocation>
</comment>
<dbReference type="EMBL" id="KZ824623">
    <property type="protein sequence ID" value="RAK81999.1"/>
    <property type="molecule type" value="Genomic_DNA"/>
</dbReference>
<dbReference type="PANTHER" id="PTHR31845:SF17">
    <property type="entry name" value="ZN(II)2CYS6 TRANSCRIPTION FACTOR (EUROFUNG)"/>
    <property type="match status" value="1"/>
</dbReference>
<accession>A0A8G1RZG0</accession>